<dbReference type="InterPro" id="IPR029060">
    <property type="entry name" value="PIN-like_dom_sf"/>
</dbReference>
<evidence type="ECO:0000256" key="7">
    <source>
        <dbReference type="ARBA" id="ARBA00038093"/>
    </source>
</evidence>
<dbReference type="GO" id="GO:0016787">
    <property type="term" value="F:hydrolase activity"/>
    <property type="evidence" value="ECO:0007669"/>
    <property type="project" value="UniProtKB-KW"/>
</dbReference>
<keyword evidence="5 8" id="KW-0378">Hydrolase</keyword>
<comment type="function">
    <text evidence="8">Toxic component of a toxin-antitoxin (TA) system. An RNase.</text>
</comment>
<dbReference type="OrthoDB" id="9800524at2"/>
<dbReference type="HAMAP" id="MF_00265">
    <property type="entry name" value="VapC_Nob1"/>
    <property type="match status" value="1"/>
</dbReference>
<keyword evidence="10" id="KW-1185">Reference proteome</keyword>
<evidence type="ECO:0000256" key="1">
    <source>
        <dbReference type="ARBA" id="ARBA00001946"/>
    </source>
</evidence>
<feature type="binding site" evidence="8">
    <location>
        <position position="5"/>
    </location>
    <ligand>
        <name>Mg(2+)</name>
        <dbReference type="ChEBI" id="CHEBI:18420"/>
    </ligand>
</feature>
<evidence type="ECO:0000313" key="9">
    <source>
        <dbReference type="EMBL" id="ARN20480.1"/>
    </source>
</evidence>
<dbReference type="EC" id="3.1.-.-" evidence="8"/>
<dbReference type="GO" id="GO:0000287">
    <property type="term" value="F:magnesium ion binding"/>
    <property type="evidence" value="ECO:0007669"/>
    <property type="project" value="UniProtKB-UniRule"/>
</dbReference>
<dbReference type="AlphaFoldDB" id="A0A1W6L8G1"/>
<keyword evidence="6 8" id="KW-0460">Magnesium</keyword>
<evidence type="ECO:0000256" key="5">
    <source>
        <dbReference type="ARBA" id="ARBA00022801"/>
    </source>
</evidence>
<dbReference type="GO" id="GO:0004540">
    <property type="term" value="F:RNA nuclease activity"/>
    <property type="evidence" value="ECO:0007669"/>
    <property type="project" value="InterPro"/>
</dbReference>
<evidence type="ECO:0000256" key="8">
    <source>
        <dbReference type="HAMAP-Rule" id="MF_00265"/>
    </source>
</evidence>
<evidence type="ECO:0000256" key="2">
    <source>
        <dbReference type="ARBA" id="ARBA00022649"/>
    </source>
</evidence>
<protein>
    <recommendedName>
        <fullName evidence="8">Ribonuclease VapC</fullName>
        <shortName evidence="8">RNase VapC</shortName>
        <ecNumber evidence="8">3.1.-.-</ecNumber>
    </recommendedName>
    <alternativeName>
        <fullName evidence="8">Toxin VapC</fullName>
    </alternativeName>
</protein>
<dbReference type="Gene3D" id="3.40.50.1010">
    <property type="entry name" value="5'-nuclease"/>
    <property type="match status" value="1"/>
</dbReference>
<sequence length="135" mass="14529">MIAVDSSVLFDVLIGDPQFAAASETCIGDALARDDVVVCEAVVAEVQSMLDTSVNLMDTLGQLGIRYDPVGEAAAMRAGHMNKRFRARGGKRERVVADFLVGAHALLQCDALITRDAAFFRDFFKGLKVIQPTAP</sequence>
<keyword evidence="8" id="KW-0800">Toxin</keyword>
<gene>
    <name evidence="8" type="primary">vapC</name>
    <name evidence="9" type="ORF">A4W93_11565</name>
</gene>
<comment type="cofactor">
    <cofactor evidence="1 8">
        <name>Mg(2+)</name>
        <dbReference type="ChEBI" id="CHEBI:18420"/>
    </cofactor>
</comment>
<dbReference type="Proteomes" id="UP000193427">
    <property type="component" value="Chromosome"/>
</dbReference>
<dbReference type="EMBL" id="CP015118">
    <property type="protein sequence ID" value="ARN20480.1"/>
    <property type="molecule type" value="Genomic_DNA"/>
</dbReference>
<keyword evidence="9" id="KW-0238">DNA-binding</keyword>
<dbReference type="InterPro" id="IPR050556">
    <property type="entry name" value="Type_II_TA_system_RNase"/>
</dbReference>
<evidence type="ECO:0000313" key="10">
    <source>
        <dbReference type="Proteomes" id="UP000193427"/>
    </source>
</evidence>
<comment type="similarity">
    <text evidence="7 8">Belongs to the PINc/VapC protein family.</text>
</comment>
<keyword evidence="3 8" id="KW-0540">Nuclease</keyword>
<dbReference type="Pfam" id="PF01850">
    <property type="entry name" value="PIN"/>
    <property type="match status" value="1"/>
</dbReference>
<dbReference type="KEGG" id="rgu:A4W93_11565"/>
<name>A0A1W6L8G1_9BURK</name>
<dbReference type="STRING" id="946333.A4W93_11565"/>
<dbReference type="PANTHER" id="PTHR33653">
    <property type="entry name" value="RIBONUCLEASE VAPC2"/>
    <property type="match status" value="1"/>
</dbReference>
<evidence type="ECO:0000256" key="4">
    <source>
        <dbReference type="ARBA" id="ARBA00022723"/>
    </source>
</evidence>
<dbReference type="InterPro" id="IPR002716">
    <property type="entry name" value="PIN_dom"/>
</dbReference>
<keyword evidence="2 8" id="KW-1277">Toxin-antitoxin system</keyword>
<keyword evidence="4 8" id="KW-0479">Metal-binding</keyword>
<accession>A0A1W6L8G1</accession>
<feature type="binding site" evidence="8">
    <location>
        <position position="98"/>
    </location>
    <ligand>
        <name>Mg(2+)</name>
        <dbReference type="ChEBI" id="CHEBI:18420"/>
    </ligand>
</feature>
<organism evidence="9 10">
    <name type="scientific">Piscinibacter gummiphilus</name>
    <dbReference type="NCBI Taxonomy" id="946333"/>
    <lineage>
        <taxon>Bacteria</taxon>
        <taxon>Pseudomonadati</taxon>
        <taxon>Pseudomonadota</taxon>
        <taxon>Betaproteobacteria</taxon>
        <taxon>Burkholderiales</taxon>
        <taxon>Sphaerotilaceae</taxon>
        <taxon>Piscinibacter</taxon>
    </lineage>
</organism>
<evidence type="ECO:0000256" key="6">
    <source>
        <dbReference type="ARBA" id="ARBA00022842"/>
    </source>
</evidence>
<dbReference type="InterPro" id="IPR022907">
    <property type="entry name" value="VapC_family"/>
</dbReference>
<dbReference type="PANTHER" id="PTHR33653:SF1">
    <property type="entry name" value="RIBONUCLEASE VAPC2"/>
    <property type="match status" value="1"/>
</dbReference>
<dbReference type="SUPFAM" id="SSF88723">
    <property type="entry name" value="PIN domain-like"/>
    <property type="match status" value="1"/>
</dbReference>
<dbReference type="RefSeq" id="WP_085750758.1">
    <property type="nucleotide sequence ID" value="NZ_BSPR01000023.1"/>
</dbReference>
<proteinExistence type="inferred from homology"/>
<evidence type="ECO:0000256" key="3">
    <source>
        <dbReference type="ARBA" id="ARBA00022722"/>
    </source>
</evidence>
<reference evidence="9 10" key="1">
    <citation type="submission" date="2016-04" db="EMBL/GenBank/DDBJ databases">
        <title>Complete genome sequence of natural rubber-degrading, novel Gram-negative bacterium, Rhizobacter gummiphilus strain NS21.</title>
        <authorList>
            <person name="Tabata M."/>
            <person name="Kasai D."/>
            <person name="Fukuda M."/>
        </authorList>
    </citation>
    <scope>NUCLEOTIDE SEQUENCE [LARGE SCALE GENOMIC DNA]</scope>
    <source>
        <strain evidence="9 10">NS21</strain>
    </source>
</reference>
<dbReference type="GO" id="GO:0090729">
    <property type="term" value="F:toxin activity"/>
    <property type="evidence" value="ECO:0007669"/>
    <property type="project" value="UniProtKB-KW"/>
</dbReference>
<dbReference type="GO" id="GO:0003677">
    <property type="term" value="F:DNA binding"/>
    <property type="evidence" value="ECO:0007669"/>
    <property type="project" value="UniProtKB-KW"/>
</dbReference>